<reference evidence="9 10" key="1">
    <citation type="journal article" date="2015" name="Stand. Genomic Sci.">
        <title>Genomic Encyclopedia of Bacterial and Archaeal Type Strains, Phase III: the genomes of soil and plant-associated and newly described type strains.</title>
        <authorList>
            <person name="Whitman W.B."/>
            <person name="Woyke T."/>
            <person name="Klenk H.P."/>
            <person name="Zhou Y."/>
            <person name="Lilburn T.G."/>
            <person name="Beck B.J."/>
            <person name="De Vos P."/>
            <person name="Vandamme P."/>
            <person name="Eisen J.A."/>
            <person name="Garrity G."/>
            <person name="Hugenholtz P."/>
            <person name="Kyrpides N.C."/>
        </authorList>
    </citation>
    <scope>NUCLEOTIDE SEQUENCE [LARGE SCALE GENOMIC DNA]</scope>
    <source>
        <strain evidence="9 10">CGMCC 1.7271</strain>
    </source>
</reference>
<dbReference type="AlphaFoldDB" id="A0A562SX79"/>
<evidence type="ECO:0000256" key="1">
    <source>
        <dbReference type="ARBA" id="ARBA00004571"/>
    </source>
</evidence>
<dbReference type="InterPro" id="IPR036942">
    <property type="entry name" value="Beta-barrel_TonB_sf"/>
</dbReference>
<dbReference type="NCBIfam" id="TIGR04056">
    <property type="entry name" value="OMP_RagA_SusC"/>
    <property type="match status" value="1"/>
</dbReference>
<proteinExistence type="inferred from homology"/>
<dbReference type="EMBL" id="VLLE01000002">
    <property type="protein sequence ID" value="TWI85851.1"/>
    <property type="molecule type" value="Genomic_DNA"/>
</dbReference>
<keyword evidence="10" id="KW-1185">Reference proteome</keyword>
<dbReference type="Gene3D" id="2.40.170.20">
    <property type="entry name" value="TonB-dependent receptor, beta-barrel domain"/>
    <property type="match status" value="1"/>
</dbReference>
<dbReference type="Proteomes" id="UP000316167">
    <property type="component" value="Unassembled WGS sequence"/>
</dbReference>
<dbReference type="GO" id="GO:0009279">
    <property type="term" value="C:cell outer membrane"/>
    <property type="evidence" value="ECO:0007669"/>
    <property type="project" value="UniProtKB-SubCell"/>
</dbReference>
<gene>
    <name evidence="9" type="ORF">IQ13_1020</name>
</gene>
<comment type="similarity">
    <text evidence="7">Belongs to the TonB-dependent receptor family.</text>
</comment>
<dbReference type="InterPro" id="IPR039426">
    <property type="entry name" value="TonB-dep_rcpt-like"/>
</dbReference>
<dbReference type="Pfam" id="PF07715">
    <property type="entry name" value="Plug"/>
    <property type="match status" value="1"/>
</dbReference>
<evidence type="ECO:0000256" key="5">
    <source>
        <dbReference type="ARBA" id="ARBA00023136"/>
    </source>
</evidence>
<feature type="domain" description="Secretin/TonB short N-terminal" evidence="8">
    <location>
        <begin position="72"/>
        <end position="123"/>
    </location>
</feature>
<dbReference type="Pfam" id="PF13715">
    <property type="entry name" value="CarbopepD_reg_2"/>
    <property type="match status" value="1"/>
</dbReference>
<dbReference type="PROSITE" id="PS52016">
    <property type="entry name" value="TONB_DEPENDENT_REC_3"/>
    <property type="match status" value="1"/>
</dbReference>
<evidence type="ECO:0000256" key="3">
    <source>
        <dbReference type="ARBA" id="ARBA00022452"/>
    </source>
</evidence>
<evidence type="ECO:0000256" key="7">
    <source>
        <dbReference type="PROSITE-ProRule" id="PRU01360"/>
    </source>
</evidence>
<dbReference type="SMART" id="SM00965">
    <property type="entry name" value="STN"/>
    <property type="match status" value="1"/>
</dbReference>
<organism evidence="9 10">
    <name type="scientific">Lacibacter cauensis</name>
    <dbReference type="NCBI Taxonomy" id="510947"/>
    <lineage>
        <taxon>Bacteria</taxon>
        <taxon>Pseudomonadati</taxon>
        <taxon>Bacteroidota</taxon>
        <taxon>Chitinophagia</taxon>
        <taxon>Chitinophagales</taxon>
        <taxon>Chitinophagaceae</taxon>
        <taxon>Lacibacter</taxon>
    </lineage>
</organism>
<keyword evidence="4 7" id="KW-0812">Transmembrane</keyword>
<keyword evidence="6 7" id="KW-0998">Cell outer membrane</keyword>
<evidence type="ECO:0000256" key="4">
    <source>
        <dbReference type="ARBA" id="ARBA00022692"/>
    </source>
</evidence>
<evidence type="ECO:0000256" key="2">
    <source>
        <dbReference type="ARBA" id="ARBA00022448"/>
    </source>
</evidence>
<dbReference type="Pfam" id="PF07660">
    <property type="entry name" value="STN"/>
    <property type="match status" value="1"/>
</dbReference>
<dbReference type="Gene3D" id="2.60.40.1120">
    <property type="entry name" value="Carboxypeptidase-like, regulatory domain"/>
    <property type="match status" value="1"/>
</dbReference>
<keyword evidence="3 7" id="KW-1134">Transmembrane beta strand</keyword>
<dbReference type="InterPro" id="IPR023997">
    <property type="entry name" value="TonB-dep_OMP_SusC/RagA_CS"/>
</dbReference>
<sequence length="1113" mass="123051">MRKVLCIHSPKGFNPTHLSSGQAWKIMRLITIFLFAACMQVCAKGYTQTVSLQERNAKLEDVFHLLKKQTGLPVLYTRSMLKNSKPVTVNLKNVSLQQALNEILKDQGLDYSIVSNTIVIKVKEASSSKQTIPNEKVETIIDVNGRVTDSEGSPLVGASVKVKGTTNGTTTDASGVFLLKGVDENAILLFSYAEHESVELKLGGRTNVTVVLKSSEAELKEVVINKGYYTEKQKYSVSSVGRVTSKEIERQPVSNPLATLIGRVPGLVVSQQSGVPGSSFNVQIRGRNSIAQGSQPLILIDGIPFAAGNENMQLINSAINNTLQGSGLSPFNALSPNDIESIEVLKDADATAIYGSRGANGVLLITTKKSRIGKTRVTANFNSGMAKVGNLLPLMNTQQYIAMRNEALANAGTPASTSNAPDLLVYDQTRYKDYQKEFLGGIGHVTNAGLSISGGNISTQFLLSGNYYRETSIFPNDLPNQRGSLLTNLSHKSTDNKLSINFSGGFTSVENRSASSDLTLYTFMSPNSPDFFDTNGKLQYVYNGVQFENPYSYLREKYKVRTNNLTSNLTLAYTIWKTLTAKVLMGYNQQFTDEQKLSPADAKTPTSTIQGHSGLFGKNQYNSWNIEPQLEYSTNLWKGKFSVLLGTTFLSKVNSSTSIDAQGFSSEALLESLDAATLIDATSTLTKYRYQAAFGRLNYNIADKYIVNATGRRDGSSRFGPGKQFSNFGAIGAAWIFSEEKFISNKFNFLSFGKLRGSYGVTGNDQIGDYQFVETWRPASFSYVNDPTLVPNNLSNPDYAWERNNKLEAGLDLGFLKDRIVLAASYYRNRSGNQLINYRLPYITGFSSVITNFPAVVQNQGWEFLLETTPIQSKKLRWNSVFNLTVPKNTLLSFPNINTSTYRSLYVVGQSLNSIYLYRSLGVDPTTGQISYVDVNGNNAVDIEDRQINGRTDPRFYGGWQNTLTYAGIELQCFFDFKSQTGRNPYYFLYGLILPAGSQKNQPLLIDDRWRKPGDVSDLPRITSAFPGTIGSNRSQSSFVYSDQSFIRLRNVSLAYTFPKNLLTKIGATSARVYMQGQNLMTFNRTKGYDPETQNILVMPTLQSYSVGIQITY</sequence>
<dbReference type="Gene3D" id="2.170.130.10">
    <property type="entry name" value="TonB-dependent receptor, plug domain"/>
    <property type="match status" value="1"/>
</dbReference>
<dbReference type="Gene3D" id="3.55.50.30">
    <property type="match status" value="1"/>
</dbReference>
<evidence type="ECO:0000259" key="8">
    <source>
        <dbReference type="SMART" id="SM00965"/>
    </source>
</evidence>
<dbReference type="InterPro" id="IPR008969">
    <property type="entry name" value="CarboxyPept-like_regulatory"/>
</dbReference>
<comment type="subcellular location">
    <subcellularLocation>
        <location evidence="1 7">Cell outer membrane</location>
        <topology evidence="1 7">Multi-pass membrane protein</topology>
    </subcellularLocation>
</comment>
<keyword evidence="5 7" id="KW-0472">Membrane</keyword>
<dbReference type="SUPFAM" id="SSF49464">
    <property type="entry name" value="Carboxypeptidase regulatory domain-like"/>
    <property type="match status" value="1"/>
</dbReference>
<dbReference type="RefSeq" id="WP_144884945.1">
    <property type="nucleotide sequence ID" value="NZ_VLLE01000002.1"/>
</dbReference>
<dbReference type="OrthoDB" id="9768177at2"/>
<evidence type="ECO:0000313" key="10">
    <source>
        <dbReference type="Proteomes" id="UP000316167"/>
    </source>
</evidence>
<protein>
    <submittedName>
        <fullName evidence="9">TonB-linked SusC/RagA family outer membrane protein</fullName>
    </submittedName>
</protein>
<dbReference type="InterPro" id="IPR012910">
    <property type="entry name" value="Plug_dom"/>
</dbReference>
<dbReference type="InterPro" id="IPR023996">
    <property type="entry name" value="TonB-dep_OMP_SusC/RagA"/>
</dbReference>
<name>A0A562SX79_9BACT</name>
<dbReference type="InterPro" id="IPR037066">
    <property type="entry name" value="Plug_dom_sf"/>
</dbReference>
<dbReference type="SUPFAM" id="SSF56935">
    <property type="entry name" value="Porins"/>
    <property type="match status" value="1"/>
</dbReference>
<keyword evidence="2 7" id="KW-0813">Transport</keyword>
<dbReference type="InterPro" id="IPR011662">
    <property type="entry name" value="Secretin/TonB_short_N"/>
</dbReference>
<accession>A0A562SX79</accession>
<dbReference type="NCBIfam" id="TIGR04057">
    <property type="entry name" value="SusC_RagA_signa"/>
    <property type="match status" value="1"/>
</dbReference>
<comment type="caution">
    <text evidence="9">The sequence shown here is derived from an EMBL/GenBank/DDBJ whole genome shotgun (WGS) entry which is preliminary data.</text>
</comment>
<evidence type="ECO:0000256" key="6">
    <source>
        <dbReference type="ARBA" id="ARBA00023237"/>
    </source>
</evidence>
<evidence type="ECO:0000313" key="9">
    <source>
        <dbReference type="EMBL" id="TWI85851.1"/>
    </source>
</evidence>